<evidence type="ECO:0000256" key="1">
    <source>
        <dbReference type="SAM" id="MobiDB-lite"/>
    </source>
</evidence>
<feature type="domain" description="HTH myb-type" evidence="3">
    <location>
        <begin position="117"/>
        <end position="165"/>
    </location>
</feature>
<dbReference type="PROSITE" id="PS51294">
    <property type="entry name" value="HTH_MYB"/>
    <property type="match status" value="2"/>
</dbReference>
<feature type="domain" description="HTH myb-type" evidence="3">
    <location>
        <begin position="171"/>
        <end position="224"/>
    </location>
</feature>
<feature type="region of interest" description="Disordered" evidence="1">
    <location>
        <begin position="1"/>
        <end position="48"/>
    </location>
</feature>
<feature type="domain" description="Myb-like" evidence="2">
    <location>
        <begin position="117"/>
        <end position="170"/>
    </location>
</feature>
<dbReference type="GO" id="GO:0005634">
    <property type="term" value="C:nucleus"/>
    <property type="evidence" value="ECO:0007669"/>
    <property type="project" value="TreeGrafter"/>
</dbReference>
<dbReference type="GO" id="GO:0000978">
    <property type="term" value="F:RNA polymerase II cis-regulatory region sequence-specific DNA binding"/>
    <property type="evidence" value="ECO:0007669"/>
    <property type="project" value="TreeGrafter"/>
</dbReference>
<dbReference type="InterPro" id="IPR001005">
    <property type="entry name" value="SANT/Myb"/>
</dbReference>
<dbReference type="PANTHER" id="PTHR45614">
    <property type="entry name" value="MYB PROTEIN-RELATED"/>
    <property type="match status" value="1"/>
</dbReference>
<dbReference type="InterPro" id="IPR009057">
    <property type="entry name" value="Homeodomain-like_sf"/>
</dbReference>
<dbReference type="Pfam" id="PF00249">
    <property type="entry name" value="Myb_DNA-binding"/>
    <property type="match status" value="2"/>
</dbReference>
<reference evidence="4" key="1">
    <citation type="submission" date="2021-01" db="EMBL/GenBank/DDBJ databases">
        <authorList>
            <person name="Corre E."/>
            <person name="Pelletier E."/>
            <person name="Niang G."/>
            <person name="Scheremetjew M."/>
            <person name="Finn R."/>
            <person name="Kale V."/>
            <person name="Holt S."/>
            <person name="Cochrane G."/>
            <person name="Meng A."/>
            <person name="Brown T."/>
            <person name="Cohen L."/>
        </authorList>
    </citation>
    <scope>NUCLEOTIDE SEQUENCE</scope>
    <source>
        <strain evidence="4">CCMP3278</strain>
    </source>
</reference>
<evidence type="ECO:0000313" key="4">
    <source>
        <dbReference type="EMBL" id="CAD8822871.1"/>
    </source>
</evidence>
<accession>A0A7S1ETQ9</accession>
<dbReference type="SMART" id="SM00717">
    <property type="entry name" value="SANT"/>
    <property type="match status" value="2"/>
</dbReference>
<dbReference type="GO" id="GO:0000981">
    <property type="term" value="F:DNA-binding transcription factor activity, RNA polymerase II-specific"/>
    <property type="evidence" value="ECO:0007669"/>
    <property type="project" value="TreeGrafter"/>
</dbReference>
<dbReference type="InterPro" id="IPR050560">
    <property type="entry name" value="MYB_TF"/>
</dbReference>
<feature type="domain" description="Myb-like" evidence="2">
    <location>
        <begin position="171"/>
        <end position="221"/>
    </location>
</feature>
<dbReference type="PANTHER" id="PTHR45614:SF299">
    <property type="entry name" value="MYB-LIKE DNA-BINDING DOMAIN CONTAINING PROTEIN"/>
    <property type="match status" value="1"/>
</dbReference>
<proteinExistence type="predicted"/>
<dbReference type="CDD" id="cd00167">
    <property type="entry name" value="SANT"/>
    <property type="match status" value="2"/>
</dbReference>
<dbReference type="PROSITE" id="PS50090">
    <property type="entry name" value="MYB_LIKE"/>
    <property type="match status" value="2"/>
</dbReference>
<name>A0A7S1ETQ9_9RHOD</name>
<feature type="compositionally biased region" description="Low complexity" evidence="1">
    <location>
        <begin position="73"/>
        <end position="92"/>
    </location>
</feature>
<evidence type="ECO:0000259" key="3">
    <source>
        <dbReference type="PROSITE" id="PS51294"/>
    </source>
</evidence>
<dbReference type="InterPro" id="IPR017930">
    <property type="entry name" value="Myb_dom"/>
</dbReference>
<protein>
    <submittedName>
        <fullName evidence="4">Uncharacterized protein</fullName>
    </submittedName>
</protein>
<dbReference type="Gene3D" id="1.10.10.60">
    <property type="entry name" value="Homeodomain-like"/>
    <property type="match status" value="2"/>
</dbReference>
<dbReference type="SUPFAM" id="SSF46689">
    <property type="entry name" value="Homeodomain-like"/>
    <property type="match status" value="1"/>
</dbReference>
<organism evidence="4">
    <name type="scientific">Timspurckia oligopyrenoides</name>
    <dbReference type="NCBI Taxonomy" id="708627"/>
    <lineage>
        <taxon>Eukaryota</taxon>
        <taxon>Rhodophyta</taxon>
        <taxon>Bangiophyceae</taxon>
        <taxon>Porphyridiales</taxon>
        <taxon>Porphyridiaceae</taxon>
        <taxon>Timspurckia</taxon>
    </lineage>
</organism>
<sequence length="229" mass="26643">MSEEDRKGYVYDYISDLPNGTTRDGSSSRRKRTAGESFLEKESSLGSSSIQRISVANLLNDMDNNSPEKQEELLQQFQQEQQQLQEQQQQHQVGGRPQVRSEDGSASVPLETPPTARRKLNASSWTVQEDDFLMELVEKYGTVSWHELSRKYFKGLRTGPQLRSRYVEVLNPNRARAPWTPEEDAKLMELQRTIGNRWSSMSEQIQQRTPNDIKNRYRFLSKRKNRSEE</sequence>
<dbReference type="EMBL" id="HBFP01010118">
    <property type="protein sequence ID" value="CAD8822871.1"/>
    <property type="molecule type" value="Transcribed_RNA"/>
</dbReference>
<dbReference type="AlphaFoldDB" id="A0A7S1ETQ9"/>
<feature type="region of interest" description="Disordered" evidence="1">
    <location>
        <begin position="60"/>
        <end position="114"/>
    </location>
</feature>
<gene>
    <name evidence="4" type="ORF">TOLI1172_LOCUS7267</name>
</gene>
<evidence type="ECO:0000259" key="2">
    <source>
        <dbReference type="PROSITE" id="PS50090"/>
    </source>
</evidence>